<protein>
    <submittedName>
        <fullName evidence="1">Uncharacterized protein</fullName>
    </submittedName>
</protein>
<name>A0A6M3JGQ1_9ZZZZ</name>
<sequence length="65" mass="7613">MKTTDIQKLKHKKVTEILAYLTRNNLYTFNSDMAKEAESILLGLSFLKITIIHSLVYGKRNYHKK</sequence>
<organism evidence="1">
    <name type="scientific">viral metagenome</name>
    <dbReference type="NCBI Taxonomy" id="1070528"/>
    <lineage>
        <taxon>unclassified sequences</taxon>
        <taxon>metagenomes</taxon>
        <taxon>organismal metagenomes</taxon>
    </lineage>
</organism>
<accession>A0A6M3JGQ1</accession>
<dbReference type="EMBL" id="MT141672">
    <property type="protein sequence ID" value="QJA69046.1"/>
    <property type="molecule type" value="Genomic_DNA"/>
</dbReference>
<proteinExistence type="predicted"/>
<evidence type="ECO:0000313" key="1">
    <source>
        <dbReference type="EMBL" id="QJA69046.1"/>
    </source>
</evidence>
<reference evidence="1" key="1">
    <citation type="submission" date="2020-03" db="EMBL/GenBank/DDBJ databases">
        <title>The deep terrestrial virosphere.</title>
        <authorList>
            <person name="Holmfeldt K."/>
            <person name="Nilsson E."/>
            <person name="Simone D."/>
            <person name="Lopez-Fernandez M."/>
            <person name="Wu X."/>
            <person name="de Brujin I."/>
            <person name="Lundin D."/>
            <person name="Andersson A."/>
            <person name="Bertilsson S."/>
            <person name="Dopson M."/>
        </authorList>
    </citation>
    <scope>NUCLEOTIDE SEQUENCE</scope>
    <source>
        <strain evidence="1">MM415A05164</strain>
    </source>
</reference>
<dbReference type="AlphaFoldDB" id="A0A6M3JGQ1"/>
<gene>
    <name evidence="1" type="ORF">MM415A05164_0012</name>
</gene>